<dbReference type="EMBL" id="BAABIS010000001">
    <property type="protein sequence ID" value="GAA4836214.1"/>
    <property type="molecule type" value="Genomic_DNA"/>
</dbReference>
<dbReference type="Proteomes" id="UP001501752">
    <property type="component" value="Unassembled WGS sequence"/>
</dbReference>
<dbReference type="InterPro" id="IPR009937">
    <property type="entry name" value="Phage_holin_3_6"/>
</dbReference>
<dbReference type="Pfam" id="PF07332">
    <property type="entry name" value="Phage_holin_3_6"/>
    <property type="match status" value="1"/>
</dbReference>
<comment type="caution">
    <text evidence="3">The sequence shown here is derived from an EMBL/GenBank/DDBJ whole genome shotgun (WGS) entry which is preliminary data.</text>
</comment>
<organism evidence="3 4">
    <name type="scientific">Kitasatospora terrestris</name>
    <dbReference type="NCBI Taxonomy" id="258051"/>
    <lineage>
        <taxon>Bacteria</taxon>
        <taxon>Bacillati</taxon>
        <taxon>Actinomycetota</taxon>
        <taxon>Actinomycetes</taxon>
        <taxon>Kitasatosporales</taxon>
        <taxon>Streptomycetaceae</taxon>
        <taxon>Kitasatospora</taxon>
    </lineage>
</organism>
<evidence type="ECO:0000256" key="1">
    <source>
        <dbReference type="SAM" id="MobiDB-lite"/>
    </source>
</evidence>
<keyword evidence="4" id="KW-1185">Reference proteome</keyword>
<feature type="transmembrane region" description="Helical" evidence="2">
    <location>
        <begin position="69"/>
        <end position="92"/>
    </location>
</feature>
<keyword evidence="2" id="KW-0472">Membrane</keyword>
<protein>
    <submittedName>
        <fullName evidence="3">Phage holin family protein</fullName>
    </submittedName>
</protein>
<proteinExistence type="predicted"/>
<keyword evidence="2" id="KW-0812">Transmembrane</keyword>
<sequence length="152" mass="15404">MKSSVNGTRPATAHRGDTAGPEADGHPRPVNELVHEAAELASQLVRQELRLAGAELGAKGRRAGFGGGLFGGAGLLAVIGLQAFVAAAVAGLALVMPLWAAALVVGAVLVVAAGLLALAGRGQFRKAGPPVPERAVATTRTDIEVIKERAHR</sequence>
<feature type="region of interest" description="Disordered" evidence="1">
    <location>
        <begin position="1"/>
        <end position="29"/>
    </location>
</feature>
<keyword evidence="2" id="KW-1133">Transmembrane helix</keyword>
<dbReference type="RefSeq" id="WP_345695425.1">
    <property type="nucleotide sequence ID" value="NZ_BAABIS010000001.1"/>
</dbReference>
<evidence type="ECO:0000313" key="3">
    <source>
        <dbReference type="EMBL" id="GAA4836214.1"/>
    </source>
</evidence>
<name>A0ABP9DB17_9ACTN</name>
<feature type="transmembrane region" description="Helical" evidence="2">
    <location>
        <begin position="98"/>
        <end position="119"/>
    </location>
</feature>
<gene>
    <name evidence="3" type="ORF">GCM10023235_08860</name>
</gene>
<reference evidence="4" key="1">
    <citation type="journal article" date="2019" name="Int. J. Syst. Evol. Microbiol.">
        <title>The Global Catalogue of Microorganisms (GCM) 10K type strain sequencing project: providing services to taxonomists for standard genome sequencing and annotation.</title>
        <authorList>
            <consortium name="The Broad Institute Genomics Platform"/>
            <consortium name="The Broad Institute Genome Sequencing Center for Infectious Disease"/>
            <person name="Wu L."/>
            <person name="Ma J."/>
        </authorList>
    </citation>
    <scope>NUCLEOTIDE SEQUENCE [LARGE SCALE GENOMIC DNA]</scope>
    <source>
        <strain evidence="4">JCM 13006</strain>
    </source>
</reference>
<evidence type="ECO:0000313" key="4">
    <source>
        <dbReference type="Proteomes" id="UP001501752"/>
    </source>
</evidence>
<evidence type="ECO:0000256" key="2">
    <source>
        <dbReference type="SAM" id="Phobius"/>
    </source>
</evidence>
<accession>A0ABP9DB17</accession>